<dbReference type="EMBL" id="JAGEMX010000020">
    <property type="protein sequence ID" value="MBO1834658.1"/>
    <property type="molecule type" value="Genomic_DNA"/>
</dbReference>
<dbReference type="Proteomes" id="UP000664048">
    <property type="component" value="Unassembled WGS sequence"/>
</dbReference>
<evidence type="ECO:0000256" key="2">
    <source>
        <dbReference type="ARBA" id="ARBA00022630"/>
    </source>
</evidence>
<evidence type="ECO:0000313" key="11">
    <source>
        <dbReference type="Proteomes" id="UP000664048"/>
    </source>
</evidence>
<proteinExistence type="predicted"/>
<dbReference type="Proteomes" id="UP000611459">
    <property type="component" value="Unassembled WGS sequence"/>
</dbReference>
<dbReference type="PANTHER" id="PTHR43557">
    <property type="entry name" value="APOPTOSIS-INDUCING FACTOR 1"/>
    <property type="match status" value="1"/>
</dbReference>
<accession>A0A1E3FRY3</accession>
<organism evidence="7 10">
    <name type="scientific">Burkholderia contaminans</name>
    <dbReference type="NCBI Taxonomy" id="488447"/>
    <lineage>
        <taxon>Bacteria</taxon>
        <taxon>Pseudomonadati</taxon>
        <taxon>Pseudomonadota</taxon>
        <taxon>Betaproteobacteria</taxon>
        <taxon>Burkholderiales</taxon>
        <taxon>Burkholderiaceae</taxon>
        <taxon>Burkholderia</taxon>
        <taxon>Burkholderia cepacia complex</taxon>
    </lineage>
</organism>
<dbReference type="SUPFAM" id="SSF55424">
    <property type="entry name" value="FAD/NAD-linked reductases, dimerisation (C-terminal) domain"/>
    <property type="match status" value="1"/>
</dbReference>
<name>A0A1E3FRY3_9BURK</name>
<reference evidence="7" key="1">
    <citation type="submission" date="2021-01" db="EMBL/GenBank/DDBJ databases">
        <title>Outbreak of Burkholderia contaminns endophthalmitis traced to a clinical ventilation system.</title>
        <authorList>
            <person name="Lipuma J."/>
            <person name="Spilker T."/>
            <person name="Kratholm J."/>
        </authorList>
    </citation>
    <scope>NUCLEOTIDE SEQUENCE</scope>
    <source>
        <strain evidence="7">HI4954</strain>
    </source>
</reference>
<feature type="domain" description="FAD/NAD(P)-binding" evidence="5">
    <location>
        <begin position="3"/>
        <end position="300"/>
    </location>
</feature>
<dbReference type="SUPFAM" id="SSF51905">
    <property type="entry name" value="FAD/NAD(P)-binding domain"/>
    <property type="match status" value="1"/>
</dbReference>
<dbReference type="PANTHER" id="PTHR43557:SF2">
    <property type="entry name" value="RIESKE DOMAIN-CONTAINING PROTEIN-RELATED"/>
    <property type="match status" value="1"/>
</dbReference>
<feature type="domain" description="Reductase C-terminal" evidence="6">
    <location>
        <begin position="318"/>
        <end position="396"/>
    </location>
</feature>
<dbReference type="InterPro" id="IPR023753">
    <property type="entry name" value="FAD/NAD-binding_dom"/>
</dbReference>
<dbReference type="InterPro" id="IPR036188">
    <property type="entry name" value="FAD/NAD-bd_sf"/>
</dbReference>
<keyword evidence="2" id="KW-0285">Flavoprotein</keyword>
<evidence type="ECO:0000313" key="12">
    <source>
        <dbReference type="Proteomes" id="UP001220209"/>
    </source>
</evidence>
<evidence type="ECO:0000259" key="5">
    <source>
        <dbReference type="Pfam" id="PF07992"/>
    </source>
</evidence>
<dbReference type="Gene3D" id="3.50.50.60">
    <property type="entry name" value="FAD/NAD(P)-binding domain"/>
    <property type="match status" value="2"/>
</dbReference>
<dbReference type="GO" id="GO:0005737">
    <property type="term" value="C:cytoplasm"/>
    <property type="evidence" value="ECO:0007669"/>
    <property type="project" value="TreeGrafter"/>
</dbReference>
<evidence type="ECO:0000256" key="4">
    <source>
        <dbReference type="ARBA" id="ARBA00023002"/>
    </source>
</evidence>
<keyword evidence="4" id="KW-0560">Oxidoreductase</keyword>
<evidence type="ECO:0000313" key="9">
    <source>
        <dbReference type="EMBL" id="WFN22702.1"/>
    </source>
</evidence>
<reference evidence="9 12" key="3">
    <citation type="submission" date="2021-12" db="EMBL/GenBank/DDBJ databases">
        <title>Genomic and phenotypic characterization of three Burkholderia contaminans isolates recovered from different sources.</title>
        <authorList>
            <person name="Lopez De Volder A."/>
            <person name="Fan Y."/>
            <person name="Nunvar J."/>
            <person name="Herrera T."/>
            <person name="Timp W."/>
            <person name="Degrossi J."/>
        </authorList>
    </citation>
    <scope>NUCLEOTIDE SEQUENCE [LARGE SCALE GENOMIC DNA]</scope>
    <source>
        <strain evidence="9 12">LMG 23361</strain>
    </source>
</reference>
<evidence type="ECO:0000256" key="1">
    <source>
        <dbReference type="ARBA" id="ARBA00001974"/>
    </source>
</evidence>
<dbReference type="RefSeq" id="WP_039353587.1">
    <property type="nucleotide sequence ID" value="NZ_AP018359.1"/>
</dbReference>
<comment type="cofactor">
    <cofactor evidence="1">
        <name>FAD</name>
        <dbReference type="ChEBI" id="CHEBI:57692"/>
    </cofactor>
</comment>
<evidence type="ECO:0000313" key="10">
    <source>
        <dbReference type="Proteomes" id="UP000611459"/>
    </source>
</evidence>
<dbReference type="GeneID" id="93195526"/>
<protein>
    <submittedName>
        <fullName evidence="7">FAD-dependent oxidoreductase</fullName>
    </submittedName>
</protein>
<keyword evidence="3" id="KW-0274">FAD</keyword>
<dbReference type="EMBL" id="CP090642">
    <property type="protein sequence ID" value="WFN22702.1"/>
    <property type="molecule type" value="Genomic_DNA"/>
</dbReference>
<dbReference type="InterPro" id="IPR050446">
    <property type="entry name" value="FAD-oxidoreductase/Apoptosis"/>
</dbReference>
<dbReference type="PRINTS" id="PR00368">
    <property type="entry name" value="FADPNR"/>
</dbReference>
<keyword evidence="11" id="KW-1185">Reference proteome</keyword>
<dbReference type="Pfam" id="PF07992">
    <property type="entry name" value="Pyr_redox_2"/>
    <property type="match status" value="1"/>
</dbReference>
<dbReference type="EMBL" id="JAENIB010000027">
    <property type="protein sequence ID" value="MBK1935194.1"/>
    <property type="molecule type" value="Genomic_DNA"/>
</dbReference>
<dbReference type="Pfam" id="PF14759">
    <property type="entry name" value="Reductase_C"/>
    <property type="match status" value="1"/>
</dbReference>
<dbReference type="PRINTS" id="PR00411">
    <property type="entry name" value="PNDRDTASEI"/>
</dbReference>
<evidence type="ECO:0000313" key="7">
    <source>
        <dbReference type="EMBL" id="MBK1935194.1"/>
    </source>
</evidence>
<dbReference type="InterPro" id="IPR016156">
    <property type="entry name" value="FAD/NAD-linked_Rdtase_dimer_sf"/>
</dbReference>
<dbReference type="InterPro" id="IPR028202">
    <property type="entry name" value="Reductase_C"/>
</dbReference>
<gene>
    <name evidence="8" type="ORF">J4M89_35285</name>
    <name evidence="7" type="ORF">JIN94_35445</name>
    <name evidence="9" type="ORF">LXE91_32540</name>
</gene>
<dbReference type="AlphaFoldDB" id="A0A1E3FRY3"/>
<evidence type="ECO:0000256" key="3">
    <source>
        <dbReference type="ARBA" id="ARBA00022827"/>
    </source>
</evidence>
<dbReference type="Gene3D" id="3.30.390.30">
    <property type="match status" value="1"/>
</dbReference>
<sequence>MRSVLIVGASVAGVSAADALREAGFDGSIALVGAEPHTPYDRPPLSKQALDIEDSREGLYPLRGAAHYGEQQVELLLGKTASALDVQRRTVSFSDGEVRPFDSLVIATGCRANTISTTSGDPLPVLRTLDDARWLAKAAAVNSRAVLIGAGFIGLEVAAGLRRRGLDVTVLESAPTPFQHSLGPELADWLCGYHAAQGVRIISGIQVAAVEGAPGTYKVVLADGRVLEAGIVLAGIGVRPNTEWLQGSGVPCSDVGVLCDASGSTGMAGIFAAGDVAATHHAPSGRVMRIEHWTHAVEQGRAAARHLLLGEQARLTPYFWTDQHSCKLQGYGRRQSGDSTRVVEGDLASGEFLALFGANEHFHGVIASGRPRSLRGYRKLLEQNSSWSQALAMAEANATR</sequence>
<evidence type="ECO:0000313" key="8">
    <source>
        <dbReference type="EMBL" id="MBO1834658.1"/>
    </source>
</evidence>
<reference evidence="8 11" key="2">
    <citation type="submission" date="2021-03" db="EMBL/GenBank/DDBJ databases">
        <title>Clinical course, treatment and visual outcome of an outbreak of Burkholderia contaminans endophthalmitis following cataract surgery.</title>
        <authorList>
            <person name="Lind C."/>
            <person name="Olsen K."/>
            <person name="Angelsen N.K."/>
            <person name="Krefting E.A."/>
            <person name="Fossen K."/>
            <person name="Gravningen K."/>
            <person name="Depoorter E."/>
            <person name="Vandamme P."/>
            <person name="Bertelsen G."/>
        </authorList>
    </citation>
    <scope>NUCLEOTIDE SEQUENCE [LARGE SCALE GENOMIC DNA]</scope>
    <source>
        <strain evidence="8 11">51242556</strain>
    </source>
</reference>
<evidence type="ECO:0000259" key="6">
    <source>
        <dbReference type="Pfam" id="PF14759"/>
    </source>
</evidence>
<dbReference type="GO" id="GO:0016651">
    <property type="term" value="F:oxidoreductase activity, acting on NAD(P)H"/>
    <property type="evidence" value="ECO:0007669"/>
    <property type="project" value="TreeGrafter"/>
</dbReference>
<dbReference type="Proteomes" id="UP001220209">
    <property type="component" value="Chromosome 3"/>
</dbReference>
<dbReference type="OrthoDB" id="9769238at2"/>